<dbReference type="EMBL" id="JPEO01000004">
    <property type="protein sequence ID" value="KFZ37863.1"/>
    <property type="molecule type" value="Genomic_DNA"/>
</dbReference>
<sequence length="257" mass="28860">MTLSPAHTWRNLATLFKAGALFGLFSANAFAAVAAKADSPICPAATLNGSQHFGVQYQLSGAQHGTLQLLRRQAQTAYFNPGNGVGEWWNFSVAEHPSFIRVFAKQQRRIDYYMGDLRTLNIHVSQPEIESFAAAHLRSQLRHKGAGSCADSQVYEGDYQQVHYRLLWSDSLQLPLQLTTEHKGQIKQWQASKIMPAREVDMLLSRWQQFADTDYADIGDNETDPFLAQMINQGFIEHSEHAVYNSNGQPMSGQHIH</sequence>
<keyword evidence="1" id="KW-0732">Signal</keyword>
<dbReference type="STRING" id="1515746.HR45_08430"/>
<feature type="signal peptide" evidence="1">
    <location>
        <begin position="1"/>
        <end position="31"/>
    </location>
</feature>
<evidence type="ECO:0000313" key="3">
    <source>
        <dbReference type="Proteomes" id="UP000029264"/>
    </source>
</evidence>
<name>A0A094LRS9_9GAMM</name>
<evidence type="ECO:0000313" key="2">
    <source>
        <dbReference type="EMBL" id="KFZ37863.1"/>
    </source>
</evidence>
<feature type="chain" id="PRO_5001907097" evidence="1">
    <location>
        <begin position="32"/>
        <end position="257"/>
    </location>
</feature>
<gene>
    <name evidence="2" type="ORF">HR45_08430</name>
</gene>
<keyword evidence="3" id="KW-1185">Reference proteome</keyword>
<evidence type="ECO:0000256" key="1">
    <source>
        <dbReference type="SAM" id="SignalP"/>
    </source>
</evidence>
<protein>
    <submittedName>
        <fullName evidence="2">Uncharacterized protein</fullName>
    </submittedName>
</protein>
<organism evidence="2 3">
    <name type="scientific">Shewanella mangrovi</name>
    <dbReference type="NCBI Taxonomy" id="1515746"/>
    <lineage>
        <taxon>Bacteria</taxon>
        <taxon>Pseudomonadati</taxon>
        <taxon>Pseudomonadota</taxon>
        <taxon>Gammaproteobacteria</taxon>
        <taxon>Alteromonadales</taxon>
        <taxon>Shewanellaceae</taxon>
        <taxon>Shewanella</taxon>
    </lineage>
</organism>
<comment type="caution">
    <text evidence="2">The sequence shown here is derived from an EMBL/GenBank/DDBJ whole genome shotgun (WGS) entry which is preliminary data.</text>
</comment>
<proteinExistence type="predicted"/>
<dbReference type="RefSeq" id="WP_037441780.1">
    <property type="nucleotide sequence ID" value="NZ_JPEO01000004.1"/>
</dbReference>
<dbReference type="OrthoDB" id="6195703at2"/>
<dbReference type="eggNOG" id="ENOG5032QYJ">
    <property type="taxonomic scope" value="Bacteria"/>
</dbReference>
<accession>A0A094LRS9</accession>
<reference evidence="2 3" key="1">
    <citation type="submission" date="2014-06" db="EMBL/GenBank/DDBJ databases">
        <title>Shewanella sp. YQH10.</title>
        <authorList>
            <person name="Liu Y."/>
            <person name="Zeng R."/>
        </authorList>
    </citation>
    <scope>NUCLEOTIDE SEQUENCE [LARGE SCALE GENOMIC DNA]</scope>
    <source>
        <strain evidence="2 3">YQH10</strain>
    </source>
</reference>
<dbReference type="AlphaFoldDB" id="A0A094LRS9"/>
<dbReference type="Proteomes" id="UP000029264">
    <property type="component" value="Unassembled WGS sequence"/>
</dbReference>